<name>A0A1B6FBB0_9HEMI</name>
<organism evidence="2">
    <name type="scientific">Cuerna arida</name>
    <dbReference type="NCBI Taxonomy" id="1464854"/>
    <lineage>
        <taxon>Eukaryota</taxon>
        <taxon>Metazoa</taxon>
        <taxon>Ecdysozoa</taxon>
        <taxon>Arthropoda</taxon>
        <taxon>Hexapoda</taxon>
        <taxon>Insecta</taxon>
        <taxon>Pterygota</taxon>
        <taxon>Neoptera</taxon>
        <taxon>Paraneoptera</taxon>
        <taxon>Hemiptera</taxon>
        <taxon>Auchenorrhyncha</taxon>
        <taxon>Membracoidea</taxon>
        <taxon>Cicadellidae</taxon>
        <taxon>Cicadellinae</taxon>
        <taxon>Proconiini</taxon>
        <taxon>Cuerna</taxon>
    </lineage>
</organism>
<feature type="non-terminal residue" evidence="2">
    <location>
        <position position="1"/>
    </location>
</feature>
<protein>
    <submittedName>
        <fullName evidence="2">Uncharacterized protein</fullName>
    </submittedName>
</protein>
<gene>
    <name evidence="2" type="ORF">g.47279</name>
</gene>
<feature type="compositionally biased region" description="Basic and acidic residues" evidence="1">
    <location>
        <begin position="55"/>
        <end position="70"/>
    </location>
</feature>
<dbReference type="AlphaFoldDB" id="A0A1B6FBB0"/>
<feature type="compositionally biased region" description="Polar residues" evidence="1">
    <location>
        <begin position="74"/>
        <end position="95"/>
    </location>
</feature>
<sequence length="110" mass="12248">TVSSVATGEVDETDNQLADQVRDLGLSKRKLKENTSSTVFEDGPAPSKKSLSKQSEIERRRWSGREEAPLCDKSQISQEVDNPTSNNLLNCNQDSIDSENVEEEYSELNT</sequence>
<feature type="compositionally biased region" description="Acidic residues" evidence="1">
    <location>
        <begin position="96"/>
        <end position="110"/>
    </location>
</feature>
<proteinExistence type="predicted"/>
<feature type="non-terminal residue" evidence="2">
    <location>
        <position position="110"/>
    </location>
</feature>
<accession>A0A1B6FBB0</accession>
<feature type="region of interest" description="Disordered" evidence="1">
    <location>
        <begin position="1"/>
        <end position="110"/>
    </location>
</feature>
<evidence type="ECO:0000313" key="2">
    <source>
        <dbReference type="EMBL" id="JAS47497.1"/>
    </source>
</evidence>
<dbReference type="EMBL" id="GECZ01022272">
    <property type="protein sequence ID" value="JAS47497.1"/>
    <property type="molecule type" value="Transcribed_RNA"/>
</dbReference>
<evidence type="ECO:0000256" key="1">
    <source>
        <dbReference type="SAM" id="MobiDB-lite"/>
    </source>
</evidence>
<reference evidence="2" key="1">
    <citation type="submission" date="2015-11" db="EMBL/GenBank/DDBJ databases">
        <title>De novo transcriptome assembly of four potential Pierce s Disease insect vectors from Arizona vineyards.</title>
        <authorList>
            <person name="Tassone E.E."/>
        </authorList>
    </citation>
    <scope>NUCLEOTIDE SEQUENCE</scope>
</reference>